<organism evidence="3 4">
    <name type="scientific">Actinoallomurus vinaceus</name>
    <dbReference type="NCBI Taxonomy" id="1080074"/>
    <lineage>
        <taxon>Bacteria</taxon>
        <taxon>Bacillati</taxon>
        <taxon>Actinomycetota</taxon>
        <taxon>Actinomycetes</taxon>
        <taxon>Streptosporangiales</taxon>
        <taxon>Thermomonosporaceae</taxon>
        <taxon>Actinoallomurus</taxon>
    </lineage>
</organism>
<dbReference type="RefSeq" id="WP_345442735.1">
    <property type="nucleotide sequence ID" value="NZ_BAABHK010000026.1"/>
</dbReference>
<name>A0ABP8UUQ4_9ACTN</name>
<keyword evidence="2" id="KW-1133">Transmembrane helix</keyword>
<keyword evidence="2" id="KW-0472">Membrane</keyword>
<accession>A0ABP8UUQ4</accession>
<evidence type="ECO:0000313" key="3">
    <source>
        <dbReference type="EMBL" id="GAA4639218.1"/>
    </source>
</evidence>
<feature type="compositionally biased region" description="Low complexity" evidence="1">
    <location>
        <begin position="22"/>
        <end position="31"/>
    </location>
</feature>
<proteinExistence type="predicted"/>
<feature type="region of interest" description="Disordered" evidence="1">
    <location>
        <begin position="98"/>
        <end position="137"/>
    </location>
</feature>
<evidence type="ECO:0000313" key="4">
    <source>
        <dbReference type="Proteomes" id="UP001501442"/>
    </source>
</evidence>
<comment type="caution">
    <text evidence="3">The sequence shown here is derived from an EMBL/GenBank/DDBJ whole genome shotgun (WGS) entry which is preliminary data.</text>
</comment>
<protein>
    <submittedName>
        <fullName evidence="3">Uncharacterized protein</fullName>
    </submittedName>
</protein>
<feature type="transmembrane region" description="Helical" evidence="2">
    <location>
        <begin position="71"/>
        <end position="93"/>
    </location>
</feature>
<feature type="compositionally biased region" description="Polar residues" evidence="1">
    <location>
        <begin position="11"/>
        <end position="21"/>
    </location>
</feature>
<feature type="region of interest" description="Disordered" evidence="1">
    <location>
        <begin position="1"/>
        <end position="65"/>
    </location>
</feature>
<feature type="compositionally biased region" description="Low complexity" evidence="1">
    <location>
        <begin position="102"/>
        <end position="127"/>
    </location>
</feature>
<keyword evidence="4" id="KW-1185">Reference proteome</keyword>
<gene>
    <name evidence="3" type="ORF">GCM10023196_099960</name>
</gene>
<reference evidence="4" key="1">
    <citation type="journal article" date="2019" name="Int. J. Syst. Evol. Microbiol.">
        <title>The Global Catalogue of Microorganisms (GCM) 10K type strain sequencing project: providing services to taxonomists for standard genome sequencing and annotation.</title>
        <authorList>
            <consortium name="The Broad Institute Genomics Platform"/>
            <consortium name="The Broad Institute Genome Sequencing Center for Infectious Disease"/>
            <person name="Wu L."/>
            <person name="Ma J."/>
        </authorList>
    </citation>
    <scope>NUCLEOTIDE SEQUENCE [LARGE SCALE GENOMIC DNA]</scope>
    <source>
        <strain evidence="4">JCM 17939</strain>
    </source>
</reference>
<evidence type="ECO:0000256" key="1">
    <source>
        <dbReference type="SAM" id="MobiDB-lite"/>
    </source>
</evidence>
<dbReference type="EMBL" id="BAABHK010000026">
    <property type="protein sequence ID" value="GAA4639218.1"/>
    <property type="molecule type" value="Genomic_DNA"/>
</dbReference>
<feature type="compositionally biased region" description="Pro residues" evidence="1">
    <location>
        <begin position="37"/>
        <end position="64"/>
    </location>
</feature>
<evidence type="ECO:0000256" key="2">
    <source>
        <dbReference type="SAM" id="Phobius"/>
    </source>
</evidence>
<keyword evidence="2" id="KW-0812">Transmembrane</keyword>
<dbReference type="Proteomes" id="UP001501442">
    <property type="component" value="Unassembled WGS sequence"/>
</dbReference>
<sequence>MTSGQGGGPEFQNSGWGTPSQPYGGAPYYGGPMPGGGGPPMPGGGPPPGGPGPWQPYGPAPMPPKKSRAGLIIALSTAGAVVVFGGLAILIGLSSSGDKQNPSAATAAPSAPSASSSVPAAAPTDTPRSLDTPASVGDYKRITGSVADRMIQNMRKSMGKGTGTTATVYAKAKIAIYLKKGDTQEPLVFVGMSGDDIPELATELHSRSSSEEVDSMFLGMGVTDTSDFPAGPLGGVLRCGKGTTGASAACAWADGSVVGMVLTPLGSDTVTLGATTLALRNAAEH</sequence>